<feature type="domain" description="D-isomer specific 2-hydroxyacid dehydrogenase NAD-binding" evidence="3">
    <location>
        <begin position="137"/>
        <end position="293"/>
    </location>
</feature>
<dbReference type="PANTHER" id="PTHR43333:SF1">
    <property type="entry name" value="D-ISOMER SPECIFIC 2-HYDROXYACID DEHYDROGENASE NAD-BINDING DOMAIN-CONTAINING PROTEIN"/>
    <property type="match status" value="1"/>
</dbReference>
<keyword evidence="5" id="KW-1185">Reference proteome</keyword>
<name>A0A4R9M463_9LEPT</name>
<dbReference type="AlphaFoldDB" id="A0A4R9M463"/>
<dbReference type="Proteomes" id="UP000298058">
    <property type="component" value="Unassembled WGS sequence"/>
</dbReference>
<dbReference type="InterPro" id="IPR006140">
    <property type="entry name" value="D-isomer_DH_NAD-bd"/>
</dbReference>
<dbReference type="Gene3D" id="3.40.50.720">
    <property type="entry name" value="NAD(P)-binding Rossmann-like Domain"/>
    <property type="match status" value="2"/>
</dbReference>
<dbReference type="GO" id="GO:0016491">
    <property type="term" value="F:oxidoreductase activity"/>
    <property type="evidence" value="ECO:0007669"/>
    <property type="project" value="UniProtKB-KW"/>
</dbReference>
<dbReference type="SUPFAM" id="SSF51735">
    <property type="entry name" value="NAD(P)-binding Rossmann-fold domains"/>
    <property type="match status" value="1"/>
</dbReference>
<protein>
    <submittedName>
        <fullName evidence="4">D-2-hydroxyacid dehydrogenase</fullName>
    </submittedName>
</protein>
<evidence type="ECO:0000256" key="1">
    <source>
        <dbReference type="ARBA" id="ARBA00023002"/>
    </source>
</evidence>
<dbReference type="RefSeq" id="WP_135759455.1">
    <property type="nucleotide sequence ID" value="NZ_RQHW01000016.1"/>
</dbReference>
<keyword evidence="2" id="KW-0520">NAD</keyword>
<organism evidence="4 5">
    <name type="scientific">Leptospira idonii</name>
    <dbReference type="NCBI Taxonomy" id="1193500"/>
    <lineage>
        <taxon>Bacteria</taxon>
        <taxon>Pseudomonadati</taxon>
        <taxon>Spirochaetota</taxon>
        <taxon>Spirochaetia</taxon>
        <taxon>Leptospirales</taxon>
        <taxon>Leptospiraceae</taxon>
        <taxon>Leptospira</taxon>
    </lineage>
</organism>
<evidence type="ECO:0000259" key="3">
    <source>
        <dbReference type="Pfam" id="PF02826"/>
    </source>
</evidence>
<evidence type="ECO:0000313" key="5">
    <source>
        <dbReference type="Proteomes" id="UP000298058"/>
    </source>
</evidence>
<evidence type="ECO:0000256" key="2">
    <source>
        <dbReference type="ARBA" id="ARBA00023027"/>
    </source>
</evidence>
<dbReference type="Pfam" id="PF02826">
    <property type="entry name" value="2-Hacid_dh_C"/>
    <property type="match status" value="1"/>
</dbReference>
<dbReference type="InterPro" id="IPR036291">
    <property type="entry name" value="NAD(P)-bd_dom_sf"/>
</dbReference>
<reference evidence="4" key="1">
    <citation type="journal article" date="2019" name="PLoS Negl. Trop. Dis.">
        <title>Revisiting the worldwide diversity of Leptospira species in the environment.</title>
        <authorList>
            <person name="Vincent A.T."/>
            <person name="Schiettekatte O."/>
            <person name="Bourhy P."/>
            <person name="Veyrier F.J."/>
            <person name="Picardeau M."/>
        </authorList>
    </citation>
    <scope>NUCLEOTIDE SEQUENCE [LARGE SCALE GENOMIC DNA]</scope>
    <source>
        <strain evidence="4">201300427</strain>
    </source>
</reference>
<accession>A0A4R9M463</accession>
<dbReference type="CDD" id="cd05300">
    <property type="entry name" value="2-Hacid_dh_1"/>
    <property type="match status" value="1"/>
</dbReference>
<evidence type="ECO:0000313" key="4">
    <source>
        <dbReference type="EMBL" id="TGN20059.1"/>
    </source>
</evidence>
<dbReference type="OrthoDB" id="9805416at2"/>
<comment type="caution">
    <text evidence="4">The sequence shown here is derived from an EMBL/GenBank/DDBJ whole genome shotgun (WGS) entry which is preliminary data.</text>
</comment>
<proteinExistence type="predicted"/>
<gene>
    <name evidence="4" type="ORF">EHS15_05010</name>
</gene>
<dbReference type="GO" id="GO:0051287">
    <property type="term" value="F:NAD binding"/>
    <property type="evidence" value="ECO:0007669"/>
    <property type="project" value="InterPro"/>
</dbReference>
<keyword evidence="1" id="KW-0560">Oxidoreductase</keyword>
<sequence length="325" mass="36865">MKPLKIFCDVKLSSDDQLEFLKQSVSPHEILLPENPAASVLSPGVFDPKFKQADIAFGQPGLESILSSENLKWIQLTSASFTRYDTEEFRKTASEKNLKITNSSTVYAEPCAEHVFAFMLADSIRLPFSLKTRITSSSQNWADLRKSNRLLRNQTVLILGFGAIALHLIDLLKPFSMNIIGMRRNPKGKETVPIITKKDLPQTLGKADHVINILPDNEESTQFFDEKMFSYFKQDSVFYNIGRGTTVNQEALYRVLKSGKLRGAWLDVTDPEPLPPGHPLFDLENCYITPHTAGGFSEEKESLIRHFLKNLERYVQEKDLLDRVL</sequence>
<dbReference type="PANTHER" id="PTHR43333">
    <property type="entry name" value="2-HACID_DH_C DOMAIN-CONTAINING PROTEIN"/>
    <property type="match status" value="1"/>
</dbReference>
<dbReference type="EMBL" id="RQHW01000016">
    <property type="protein sequence ID" value="TGN20059.1"/>
    <property type="molecule type" value="Genomic_DNA"/>
</dbReference>